<feature type="domain" description="Carrier" evidence="13">
    <location>
        <begin position="3148"/>
        <end position="3222"/>
    </location>
</feature>
<dbReference type="FunFam" id="3.40.50.12780:FF:000012">
    <property type="entry name" value="Non-ribosomal peptide synthetase"/>
    <property type="match status" value="1"/>
</dbReference>
<evidence type="ECO:0000256" key="4">
    <source>
        <dbReference type="ARBA" id="ARBA00004789"/>
    </source>
</evidence>
<dbReference type="UniPathway" id="UPA01003"/>
<dbReference type="SMART" id="SM00826">
    <property type="entry name" value="PKS_DH"/>
    <property type="match status" value="1"/>
</dbReference>
<dbReference type="GO" id="GO:0006633">
    <property type="term" value="P:fatty acid biosynthetic process"/>
    <property type="evidence" value="ECO:0007669"/>
    <property type="project" value="InterPro"/>
</dbReference>
<accession>A0A4R3L3Y1</accession>
<dbReference type="Gene3D" id="1.10.1240.100">
    <property type="match status" value="1"/>
</dbReference>
<dbReference type="Gene3D" id="3.40.50.720">
    <property type="entry name" value="NAD(P)-binding Rossmann-like Domain"/>
    <property type="match status" value="2"/>
</dbReference>
<dbReference type="Pfam" id="PF00550">
    <property type="entry name" value="PP-binding"/>
    <property type="match status" value="4"/>
</dbReference>
<dbReference type="Gene3D" id="3.30.559.30">
    <property type="entry name" value="Nonribosomal peptide synthetase, condensation domain"/>
    <property type="match status" value="1"/>
</dbReference>
<dbReference type="Gene3D" id="3.30.559.10">
    <property type="entry name" value="Chloramphenicol acetyltransferase-like domain"/>
    <property type="match status" value="1"/>
</dbReference>
<keyword evidence="7" id="KW-0963">Cytoplasm</keyword>
<dbReference type="Pfam" id="PF08659">
    <property type="entry name" value="KR"/>
    <property type="match status" value="2"/>
</dbReference>
<dbReference type="CDD" id="cd08953">
    <property type="entry name" value="KR_2_SDR_x"/>
    <property type="match status" value="2"/>
</dbReference>
<dbReference type="PROSITE" id="PS52004">
    <property type="entry name" value="KS3_2"/>
    <property type="match status" value="3"/>
</dbReference>
<dbReference type="Pfam" id="PF00109">
    <property type="entry name" value="ketoacyl-synt"/>
    <property type="match status" value="3"/>
</dbReference>
<comment type="pathway">
    <text evidence="4">Antibiotic biosynthesis; bacillaene biosynthesis.</text>
</comment>
<dbReference type="InterPro" id="IPR045851">
    <property type="entry name" value="AMP-bd_C_sf"/>
</dbReference>
<dbReference type="FunFam" id="3.40.50.980:FF:000001">
    <property type="entry name" value="Non-ribosomal peptide synthetase"/>
    <property type="match status" value="1"/>
</dbReference>
<dbReference type="Pfam" id="PF13193">
    <property type="entry name" value="AMP-binding_C"/>
    <property type="match status" value="1"/>
</dbReference>
<feature type="region of interest" description="C-terminal hotdog fold" evidence="12">
    <location>
        <begin position="2541"/>
        <end position="2689"/>
    </location>
</feature>
<evidence type="ECO:0000256" key="8">
    <source>
        <dbReference type="ARBA" id="ARBA00022553"/>
    </source>
</evidence>
<comment type="cofactor">
    <cofactor evidence="1">
        <name>pantetheine 4'-phosphate</name>
        <dbReference type="ChEBI" id="CHEBI:47942"/>
    </cofactor>
</comment>
<dbReference type="FunFam" id="3.40.47.10:FF:000019">
    <property type="entry name" value="Polyketide synthase type I"/>
    <property type="match status" value="1"/>
</dbReference>
<evidence type="ECO:0000313" key="17">
    <source>
        <dbReference type="Proteomes" id="UP000294937"/>
    </source>
</evidence>
<evidence type="ECO:0000256" key="12">
    <source>
        <dbReference type="PROSITE-ProRule" id="PRU01363"/>
    </source>
</evidence>
<dbReference type="InterPro" id="IPR020841">
    <property type="entry name" value="PKS_Beta-ketoAc_synthase_dom"/>
</dbReference>
<dbReference type="Gene3D" id="3.30.300.30">
    <property type="match status" value="2"/>
</dbReference>
<dbReference type="Gene3D" id="3.40.50.980">
    <property type="match status" value="2"/>
</dbReference>
<feature type="domain" description="Carrier" evidence="13">
    <location>
        <begin position="4404"/>
        <end position="4481"/>
    </location>
</feature>
<dbReference type="InterPro" id="IPR042099">
    <property type="entry name" value="ANL_N_sf"/>
</dbReference>
<dbReference type="SMART" id="SM00822">
    <property type="entry name" value="PKS_KR"/>
    <property type="match status" value="2"/>
</dbReference>
<dbReference type="SUPFAM" id="SSF56801">
    <property type="entry name" value="Acetyl-CoA synthetase-like"/>
    <property type="match status" value="2"/>
</dbReference>
<dbReference type="FunFam" id="3.30.300.30:FF:000010">
    <property type="entry name" value="Enterobactin synthetase component F"/>
    <property type="match status" value="1"/>
</dbReference>
<dbReference type="GO" id="GO:0031177">
    <property type="term" value="F:phosphopantetheine binding"/>
    <property type="evidence" value="ECO:0007669"/>
    <property type="project" value="InterPro"/>
</dbReference>
<dbReference type="InterPro" id="IPR036736">
    <property type="entry name" value="ACP-like_sf"/>
</dbReference>
<feature type="domain" description="Ketosynthase family 3 (KS3)" evidence="14">
    <location>
        <begin position="4535"/>
        <end position="4939"/>
    </location>
</feature>
<keyword evidence="9" id="KW-0808">Transferase</keyword>
<evidence type="ECO:0000259" key="15">
    <source>
        <dbReference type="PROSITE" id="PS52019"/>
    </source>
</evidence>
<evidence type="ECO:0000256" key="6">
    <source>
        <dbReference type="ARBA" id="ARBA00022450"/>
    </source>
</evidence>
<feature type="domain" description="PKS/mFAS DH" evidence="15">
    <location>
        <begin position="2402"/>
        <end position="2689"/>
    </location>
</feature>
<dbReference type="Pfam" id="PF22336">
    <property type="entry name" value="RhiE-like_linker"/>
    <property type="match status" value="2"/>
</dbReference>
<keyword evidence="10" id="KW-0677">Repeat</keyword>
<reference evidence="16 17" key="1">
    <citation type="submission" date="2019-03" db="EMBL/GenBank/DDBJ databases">
        <title>Genomic Encyclopedia of Type Strains, Phase IV (KMG-IV): sequencing the most valuable type-strain genomes for metagenomic binning, comparative biology and taxonomic classification.</title>
        <authorList>
            <person name="Goeker M."/>
        </authorList>
    </citation>
    <scope>NUCLEOTIDE SEQUENCE [LARGE SCALE GENOMIC DNA]</scope>
    <source>
        <strain evidence="16 17">DSM 45707</strain>
    </source>
</reference>
<dbReference type="InterPro" id="IPR020807">
    <property type="entry name" value="PKS_DH"/>
</dbReference>
<dbReference type="PANTHER" id="PTHR43775">
    <property type="entry name" value="FATTY ACID SYNTHASE"/>
    <property type="match status" value="1"/>
</dbReference>
<feature type="domain" description="Carrier" evidence="13">
    <location>
        <begin position="594"/>
        <end position="671"/>
    </location>
</feature>
<dbReference type="Gene3D" id="2.30.38.10">
    <property type="entry name" value="Luciferase, Domain 3"/>
    <property type="match status" value="1"/>
</dbReference>
<feature type="domain" description="Ketosynthase family 3 (KS3)" evidence="14">
    <location>
        <begin position="3273"/>
        <end position="3711"/>
    </location>
</feature>
<dbReference type="Pfam" id="PF00501">
    <property type="entry name" value="AMP-binding"/>
    <property type="match status" value="2"/>
</dbReference>
<dbReference type="InterPro" id="IPR020806">
    <property type="entry name" value="PKS_PP-bd"/>
</dbReference>
<dbReference type="InterPro" id="IPR050091">
    <property type="entry name" value="PKS_NRPS_Biosynth_Enz"/>
</dbReference>
<dbReference type="InterPro" id="IPR006162">
    <property type="entry name" value="Ppantetheine_attach_site"/>
</dbReference>
<dbReference type="Gene3D" id="3.10.129.110">
    <property type="entry name" value="Polyketide synthase dehydratase"/>
    <property type="match status" value="1"/>
</dbReference>
<dbReference type="PROSITE" id="PS52019">
    <property type="entry name" value="PKS_MFAS_DH"/>
    <property type="match status" value="1"/>
</dbReference>
<organism evidence="16 17">
    <name type="scientific">Hazenella coriacea</name>
    <dbReference type="NCBI Taxonomy" id="1179467"/>
    <lineage>
        <taxon>Bacteria</taxon>
        <taxon>Bacillati</taxon>
        <taxon>Bacillota</taxon>
        <taxon>Bacilli</taxon>
        <taxon>Bacillales</taxon>
        <taxon>Thermoactinomycetaceae</taxon>
        <taxon>Hazenella</taxon>
    </lineage>
</organism>
<dbReference type="EMBL" id="SMAG01000006">
    <property type="protein sequence ID" value="TCS93648.1"/>
    <property type="molecule type" value="Genomic_DNA"/>
</dbReference>
<gene>
    <name evidence="16" type="ORF">EDD58_10681</name>
</gene>
<dbReference type="Pfam" id="PF14765">
    <property type="entry name" value="PS-DH"/>
    <property type="match status" value="1"/>
</dbReference>
<keyword evidence="6" id="KW-0596">Phosphopantetheine</keyword>
<dbReference type="Gene3D" id="3.40.50.12780">
    <property type="entry name" value="N-terminal domain of ligase-like"/>
    <property type="match status" value="1"/>
</dbReference>
<evidence type="ECO:0000256" key="7">
    <source>
        <dbReference type="ARBA" id="ARBA00022490"/>
    </source>
</evidence>
<dbReference type="InterPro" id="IPR020845">
    <property type="entry name" value="AMP-binding_CS"/>
</dbReference>
<dbReference type="InterPro" id="IPR042104">
    <property type="entry name" value="PKS_dehydratase_sf"/>
</dbReference>
<dbReference type="Pfam" id="PF00668">
    <property type="entry name" value="Condensation"/>
    <property type="match status" value="1"/>
</dbReference>
<dbReference type="InterPro" id="IPR013968">
    <property type="entry name" value="PKS_KR"/>
</dbReference>
<dbReference type="InterPro" id="IPR001242">
    <property type="entry name" value="Condensation_dom"/>
</dbReference>
<dbReference type="Gene3D" id="3.40.47.10">
    <property type="match status" value="3"/>
</dbReference>
<dbReference type="GO" id="GO:0004312">
    <property type="term" value="F:fatty acid synthase activity"/>
    <property type="evidence" value="ECO:0007669"/>
    <property type="project" value="TreeGrafter"/>
</dbReference>
<dbReference type="SMART" id="SM01294">
    <property type="entry name" value="PKS_PP_betabranch"/>
    <property type="match status" value="2"/>
</dbReference>
<keyword evidence="8" id="KW-0597">Phosphoprotein</keyword>
<dbReference type="Pfam" id="PF21089">
    <property type="entry name" value="PKS_DH_N"/>
    <property type="match status" value="1"/>
</dbReference>
<dbReference type="GO" id="GO:0005886">
    <property type="term" value="C:plasma membrane"/>
    <property type="evidence" value="ECO:0007669"/>
    <property type="project" value="TreeGrafter"/>
</dbReference>
<dbReference type="PROSITE" id="PS00012">
    <property type="entry name" value="PHOSPHOPANTETHEINE"/>
    <property type="match status" value="2"/>
</dbReference>
<evidence type="ECO:0000259" key="13">
    <source>
        <dbReference type="PROSITE" id="PS50075"/>
    </source>
</evidence>
<name>A0A4R3L3Y1_9BACL</name>
<dbReference type="SMART" id="SM00825">
    <property type="entry name" value="PKS_KS"/>
    <property type="match status" value="3"/>
</dbReference>
<dbReference type="PROSITE" id="PS00606">
    <property type="entry name" value="KS3_1"/>
    <property type="match status" value="2"/>
</dbReference>
<dbReference type="GO" id="GO:0043041">
    <property type="term" value="P:amino acid activation for nonribosomal peptide biosynthetic process"/>
    <property type="evidence" value="ECO:0007669"/>
    <property type="project" value="UniProtKB-ARBA"/>
</dbReference>
<proteinExistence type="inferred from homology"/>
<dbReference type="Gene3D" id="1.10.1200.10">
    <property type="entry name" value="ACP-like"/>
    <property type="match status" value="4"/>
</dbReference>
<dbReference type="GO" id="GO:0005737">
    <property type="term" value="C:cytoplasm"/>
    <property type="evidence" value="ECO:0007669"/>
    <property type="project" value="UniProtKB-SubCell"/>
</dbReference>
<dbReference type="CDD" id="cd12116">
    <property type="entry name" value="A_NRPS_Ta1_like"/>
    <property type="match status" value="1"/>
</dbReference>
<dbReference type="RefSeq" id="WP_131925544.1">
    <property type="nucleotide sequence ID" value="NZ_SMAG01000006.1"/>
</dbReference>
<dbReference type="PROSITE" id="PS50075">
    <property type="entry name" value="CARRIER"/>
    <property type="match status" value="4"/>
</dbReference>
<feature type="domain" description="Carrier" evidence="13">
    <location>
        <begin position="1667"/>
        <end position="1742"/>
    </location>
</feature>
<dbReference type="GO" id="GO:0071770">
    <property type="term" value="P:DIM/DIP cell wall layer assembly"/>
    <property type="evidence" value="ECO:0007669"/>
    <property type="project" value="TreeGrafter"/>
</dbReference>
<evidence type="ECO:0000256" key="10">
    <source>
        <dbReference type="ARBA" id="ARBA00022737"/>
    </source>
</evidence>
<dbReference type="InterPro" id="IPR049900">
    <property type="entry name" value="PKS_mFAS_DH"/>
</dbReference>
<dbReference type="InterPro" id="IPR009081">
    <property type="entry name" value="PP-bd_ACP"/>
</dbReference>
<dbReference type="CDD" id="cd00833">
    <property type="entry name" value="PKS"/>
    <property type="match status" value="3"/>
</dbReference>
<dbReference type="GO" id="GO:0004315">
    <property type="term" value="F:3-oxoacyl-[acyl-carrier-protein] synthase activity"/>
    <property type="evidence" value="ECO:0007669"/>
    <property type="project" value="InterPro"/>
</dbReference>
<comment type="similarity">
    <text evidence="5">Belongs to the ATP-dependent AMP-binding enzyme family.</text>
</comment>
<dbReference type="InterPro" id="IPR014030">
    <property type="entry name" value="Ketoacyl_synth_N"/>
</dbReference>
<dbReference type="Pfam" id="PF02801">
    <property type="entry name" value="Ketoacyl-synt_C"/>
    <property type="match status" value="3"/>
</dbReference>
<dbReference type="InterPro" id="IPR057326">
    <property type="entry name" value="KR_dom"/>
</dbReference>
<dbReference type="InterPro" id="IPR018201">
    <property type="entry name" value="Ketoacyl_synth_AS"/>
</dbReference>
<dbReference type="OrthoDB" id="9765680at2"/>
<dbReference type="PANTHER" id="PTHR43775:SF37">
    <property type="entry name" value="SI:DKEY-61P9.11"/>
    <property type="match status" value="1"/>
</dbReference>
<dbReference type="Gene3D" id="3.30.70.3290">
    <property type="match status" value="1"/>
</dbReference>
<evidence type="ECO:0000256" key="5">
    <source>
        <dbReference type="ARBA" id="ARBA00006432"/>
    </source>
</evidence>
<dbReference type="InterPro" id="IPR054514">
    <property type="entry name" value="RhiE-like_linker"/>
</dbReference>
<dbReference type="FunFam" id="2.30.38.10:FF:000001">
    <property type="entry name" value="Non-ribosomal peptide synthetase PvdI"/>
    <property type="match status" value="1"/>
</dbReference>
<dbReference type="InterPro" id="IPR014031">
    <property type="entry name" value="Ketoacyl_synth_C"/>
</dbReference>
<dbReference type="PROSITE" id="PS00455">
    <property type="entry name" value="AMP_BINDING"/>
    <property type="match status" value="2"/>
</dbReference>
<evidence type="ECO:0000256" key="2">
    <source>
        <dbReference type="ARBA" id="ARBA00003299"/>
    </source>
</evidence>
<evidence type="ECO:0000256" key="3">
    <source>
        <dbReference type="ARBA" id="ARBA00004496"/>
    </source>
</evidence>
<keyword evidence="11" id="KW-0175">Coiled coil</keyword>
<feature type="domain" description="Ketosynthase family 3 (KS3)" evidence="14">
    <location>
        <begin position="1782"/>
        <end position="2208"/>
    </location>
</feature>
<feature type="active site" description="Proton acceptor; for dehydratase activity" evidence="12">
    <location>
        <position position="2431"/>
    </location>
</feature>
<dbReference type="CDD" id="cd05906">
    <property type="entry name" value="A_NRPS_TubE_like"/>
    <property type="match status" value="1"/>
</dbReference>
<protein>
    <submittedName>
        <fullName evidence="16">Polyketide synthase PksJ</fullName>
    </submittedName>
</protein>
<dbReference type="SUPFAM" id="SSF47336">
    <property type="entry name" value="ACP-like"/>
    <property type="match status" value="4"/>
</dbReference>
<dbReference type="InterPro" id="IPR010071">
    <property type="entry name" value="AA_adenyl_dom"/>
</dbReference>
<dbReference type="InterPro" id="IPR049551">
    <property type="entry name" value="PKS_DH_C"/>
</dbReference>
<dbReference type="InterPro" id="IPR016039">
    <property type="entry name" value="Thiolase-like"/>
</dbReference>
<dbReference type="GO" id="GO:0044550">
    <property type="term" value="P:secondary metabolite biosynthetic process"/>
    <property type="evidence" value="ECO:0007669"/>
    <property type="project" value="UniProtKB-ARBA"/>
</dbReference>
<dbReference type="InterPro" id="IPR025110">
    <property type="entry name" value="AMP-bd_C"/>
</dbReference>
<dbReference type="SUPFAM" id="SSF51735">
    <property type="entry name" value="NAD(P)-binding Rossmann-fold domains"/>
    <property type="match status" value="3"/>
</dbReference>
<comment type="caution">
    <text evidence="16">The sequence shown here is derived from an EMBL/GenBank/DDBJ whole genome shotgun (WGS) entry which is preliminary data.</text>
</comment>
<feature type="active site" description="Proton donor; for dehydratase activity" evidence="12">
    <location>
        <position position="2603"/>
    </location>
</feature>
<dbReference type="SUPFAM" id="SSF53901">
    <property type="entry name" value="Thiolase-like"/>
    <property type="match status" value="3"/>
</dbReference>
<dbReference type="SUPFAM" id="SSF52777">
    <property type="entry name" value="CoA-dependent acyltransferases"/>
    <property type="match status" value="2"/>
</dbReference>
<dbReference type="Proteomes" id="UP000294937">
    <property type="component" value="Unassembled WGS sequence"/>
</dbReference>
<evidence type="ECO:0000256" key="1">
    <source>
        <dbReference type="ARBA" id="ARBA00001957"/>
    </source>
</evidence>
<evidence type="ECO:0000313" key="16">
    <source>
        <dbReference type="EMBL" id="TCS93648.1"/>
    </source>
</evidence>
<feature type="region of interest" description="N-terminal hotdog fold" evidence="12">
    <location>
        <begin position="2402"/>
        <end position="2527"/>
    </location>
</feature>
<dbReference type="SMART" id="SM00823">
    <property type="entry name" value="PKS_PP"/>
    <property type="match status" value="4"/>
</dbReference>
<comment type="function">
    <text evidence="2">Involved in some intermediate steps for the synthesis of the antibiotic polyketide bacillaene which is involved in secondary metabolism.</text>
</comment>
<evidence type="ECO:0000259" key="14">
    <source>
        <dbReference type="PROSITE" id="PS52004"/>
    </source>
</evidence>
<dbReference type="InterPro" id="IPR000873">
    <property type="entry name" value="AMP-dep_synth/lig_dom"/>
</dbReference>
<dbReference type="InterPro" id="IPR049552">
    <property type="entry name" value="PKS_DH_N"/>
</dbReference>
<dbReference type="NCBIfam" id="TIGR01733">
    <property type="entry name" value="AA-adenyl-dom"/>
    <property type="match status" value="1"/>
</dbReference>
<keyword evidence="17" id="KW-1185">Reference proteome</keyword>
<dbReference type="InterPro" id="IPR036291">
    <property type="entry name" value="NAD(P)-bd_dom_sf"/>
</dbReference>
<comment type="subcellular location">
    <subcellularLocation>
        <location evidence="3">Cytoplasm</location>
    </subcellularLocation>
</comment>
<evidence type="ECO:0000256" key="9">
    <source>
        <dbReference type="ARBA" id="ARBA00022679"/>
    </source>
</evidence>
<sequence>MKDAFNANGSTNPSISHGGLLLRTEDQPTIIPEILHRTAMKYGDSKGIIYLQSDGSEIHQSYAQLWDDARRLLGGFRQAGLGPQDTVIFQLADNEHILPAFWGCELAGIVPVPLAVAPTYTQPSSATQKLEDAWTVLDHPPVITSRDMLPELKEWAKAQGLESFQILVIEDLLASEIETDWHHAQPEDLALLLLTSGSTGKPKAVMLNHHNVLSMITGMIQMFRFTSQDVTFNWMPFDHIGGIGMMHMRSVLLGCQEINTATQTILVDPLRWLDWIDHYRATVTWAPNFAFGLLTDYSDEIKRQNWDLSSMRFMLNGGEAMVARVGRTVLEMLEPHGLPANAIHPAWGMSETSSGVIFSDNFMRTTTSDEDEFVEIGHPIPGFSMRIVDENDQVVPEGSIGRLQVSGYSVTSGYYRQPELNQSVFTKDRWFETGDLGYLRQGNLTITGRSKDSIIINGINYYSHAIESAVEELSGIETSYTAACAVRGKGDTTDQLAIFFVRSHTLDDLQIAQLLREIRSHVTQTVGVSPEYLLPVEKEGIPKTAIGKIQRAQLKKEFENGDFSGLLKEMDMVMRGAKGATVGRQTPNKDAVKLKEEDIQKDLIQFFIENLNISHDWIEPDTQIHSLGVNSILMMKLIRIVEKSYRIKITTRDLFKYATIQSLANYIAEQANLSISSRNKQVAVVSTNIHKKTSEKQSFQSPLSEVQKGLWALQKMSPETSAYNIPLGFRFTSKLEIEKLKQSLQIVLKQHPILTSVIEDKNGMPYIKTQSPQSLIFLEEDISTFAEDEVLPYFRKKVKEPFDLEQDPLMRTYLFSRSQKEHYLLLVVHHLIFDGISSMTFIQSLLEAYEHLLEGKLLNGSPISMDYDELVEWEQDMLSSEEGEMYRSYWKQQLSGTLPILQLPTDRSGHSDLSFEGQTYTRSLSTKFVDQLKSFAQKYSMSVSTVLLGSYMVLLNRYSGQEDLIVGMPVMVRPEERFDQLIGHYLNMIPIRSRIPETGSFLEFVNQLQLTVLDGLDHAPYPFTRMIRDLNIPRNQVGFPIFQTAFYYQNFLQSTSYKKMLSQYENTVSVDFVEGIHQEGEFELVFELWDEEDGMDLHIKYSSDLFDIPTIESMYERYIHLVEAMIQSPDMSMKEYSMIPEEELNTILHTWNATQEEYPTACFHELFEQQVNKTPEATAVVYEHKSFTYRELNERSSLLAIYLQDQGVGPDTLVGICVERSLDMIVGLLGILKAGAAYVPLDPNYPDERLAHIFEDSGTPIVLTQSQLRNKFDRLNEKRTKVILLDQDWDQIVRRANESNMLKREVRPDHLAYVIYTSGSTGKPKGVMIPHQALTNFLVSMAQSPGLQAKDRVLALTTYCFDIAGLELFLPLIVGAQCYICGTEQARNVEQLKLEIQNIKPTMIQATPVTWTMLFQSGWKNEEGVKILCGGEALPPKLKQNFISTGSEAWNMYGPTETTIWSTIQRIQEGEPITIGKPIANTYVYIVDQQLKPVPVGHVGELCIAGEGLARGYYNQSVLTAEKFIDNPFRPETKLYKTGDLARWLPKGQIEYLGRIDNQVKIRGFRIELGAIENRIGQHPEVQETVTIVKQHNGNKKLVAYFTSNDAKTSPSLQELRDYVRSNLPDYMVPSHFIRLDQMPLTPNGKVDRKELESRQLIQERTAQKSLPPSRVEETILKIWEEVLEIGNIGMEDRFFDVGGDSVLAVSVVERIKKELSFELSVTELFEYPNIKAISSYIVDQKGNKLTDSIKLDQELENRESNQGQRDHTQKDWANVLPDYYQDSLAIIGISCQFPGAKNHLEFWNNIREGKESVKFFTTEELRDLNMPEELIENSNYVPVQSSIEGKDLFDPGFFNLSPKDAEFMDPQLRLLLLHSWKAMEDAGYVSKQIPETSVYMSASNNSYRAFLPHESTKNIETPDGYVSWVLAQSGTIPTMISHKLGLKGPSYFVHSNCSSSLVGLYSAYQSLQSGEAKYALVGGTTLHTGSNVGYVHQAGLNFSSDGHVKAFDASADGMIGGEGVAVILLKKAVDAVNDGDHIYALLRGIGINNDGADKVGFYAPSVKGQAEVIQKVLDFTQIHPESISYVEAHGTGTKLGDPIEFTALNSVYTQYTNKKQFCGIGSVKTNIGHMDTAAGLAGCIKVAMSLYHNELAPSINYKEPNPNIDLVNSPFYVVNERKELEKSSSAPRAALSSFGLGGTNTHAILEQYRDMETKTSLSKQTEDNRLYLIPVSAKNKDRLKAYVQELLTFLNYYEWENHTIADLAYTFQIGREAMDSRVAFVAEDVDQLKQQLESYIQGNQQIEDIVRGEKKQAKDVSWLEEDEDSKELIRTWISKGKLRKLAELWSKGLMIDWELLHQDVKPRRMSLPTYPFAEEHFSIPQFETIVDSHMTSVQAREIILHPLLHQNTSDLSEQRFTSTFTGQEFFLADHVVRGKSVLPGVAYLEMAHSAVNQATGIWQDENTKIKLQHVVWVQPIVADQQPVQVHIGLFPEDNGKIAYEIYSNAENESDPVVHSQGSAELISRVESQVWNLTDLQEQCNQSMLSPDQFYEEARSRGLTHGSRFQGIKKVYVGQEEVLAKLVLPASISETKDDYVLHPSMMDSAVQTATICIMLGLDQQNLMLPFALEEIEVIGKCTSYMWAYARFSKGNKVGDAVQKVDIDLCDDTGLVCVRIKGFSTRVLDGEVPLRESLSKTESLLLEPIWKEQVVVSEIEAPEYVEHMVFLCEGVKVAHESISSRMEDVRVVTLDEAGTPDKRFQTYAEQIFEYIQGAFQSRLQGNVLIQVVVSKQNEQQLFAGLTGLLKTARLENSKLIGQLIEIGNDEDAESLIEKLKDNRLSPSDNHIRYVDGKRYVADWCEMMAVKDDDGNIPWKDNGIYLITGGAGSLGLLFAKEIAHRAQHVGLILTGRSTLRTDQERQLEILRDMGARVTYKQMNMTNQEAVYQLIQEIREEYGHLNGIIHGAGIIKDNFMVKKTRDEFQEVMAPKVAGLVNLDEASKDLKLDFFMLFSSISGSLGNAGQADYAAANTFMDVYAEYRNTLTISKQRYGKTLSINWPLWRDGGMRVDEEIEKMLLQNLGMIPLEKENGIKALYQAFASGENQVFVIEGHVNKIKQKLSFASNLKTQQQDDHGVQESSTNMEAESLFDKILESLKQMASNILKVESQDIHEDTELGEYGFDSISFTVFANQMNQVYQLEVTPTIFFEHATLKSLIESLITDYQSKLLEKFAMPSAVPKATTENKPIEPTVAKRRNRFNKVAIKQEETNKVDDFEPIAIIGISGKFPGANDIDEFWGNLAEGKDSITEVPKDRWDWQEHYGDPANDANKTNIKWGGFIDGVAEFDPLFFGISPREAQFIDPQQRLLMTYAWKAIEDAGYSAQGLSGTKTGVFIGTGNTGYKDLFYQANLPIEGHSTTGNMIPSVGPNRMSYFLNIHGPSEPIETACSSSLVAIHRAVSAMRDGSCDMAIVGGVNTILTPEAHISYSKAGMLSIDGRCKTFSNHADGYVRSEGVGMIMLKRLKDAELDMDHIYGVIRGTAENHGGRANTLTSPNPKAQADLLVTAYKKAGIDPRTVTYIEAHGTGTELGDPIEINGLKAAFKELYQLTGDSEVMDHYCGLGSVKSNIGHLELAAGISSVIKVLLQMKHKTLVKSLHCETLNPYIQLQDSPFYIVQDKAEWKAVHDQKGKELPRRAGVSSFGIGGVNAHIVIEEYVPKGEEPPTPTVTAQNPALIVLSAKNEKRLREQVEQLLVAIRERKYSDLDLVRMAYTLQVGREGMEERLAVIVGTMMELEEKLIAFIEGKEHIEDLYRGQANRNKETLAIFTADEDMARAIDAWISKRKYAKLVDLWVKGLNIDWNQLYGDVKPRRLSLPTYPFAKEHYWIPENSLRSQDNKQRVIENADVSLPEELTKKRTTCFLTKQWEPSPSVSRKKGTRQTVAILANQETMKLAVELSRYFPQHQILDQQNMGLQPSKYDWTSFDGFVDLIGCGKNTDESLEWMDWLQKLIEYGHKEGLMLLCVTQGLESYLNPSMNLVGATRTGLYRMLQSEYSHLRSRHMDTDASISDQELAQQIVEEFYSDHEDPEVCYRKGIRYRSFLKQHLGSEEEVNPTPEGFPEGHVLLITGGTRGLGSLCAKHFVQNYGVKRLVLTGRESLPPRDQWNQFKHLNTSIGQKIRAVQELEAQGAQVEVWSLRLSDPTAVQRSLQDIKQRMGPIGGVIHCAGMTDMETLAFIRKEAEEIQEVLEPKIAGLNTLSHLLSDEPLQFFVLFSSVSAIIPFLSAGQGDYAMANAYMDYFAEANKGNHPIVSIQWPNWKETGMGEVTNKVYRESGLLSITNAEGLSLFDQILARKLRSVVMPAVADSALWNPEQLLRRTQHQVASIVEVEKKGEKLLDVSTENNTSKDLLEETQAWLITLFSEELKIDSSQLVVNEPFQDYGVDSIILAQLLQRMNRKLMISLDPSILYEYPTIELFATWLMRTYTSSLANIFAHSALEEVGATVSTVEERPAPTQLSESPVSVQVRETDEPSPLSSYEEDIAVVGLSCRFPGARTLEAYWELLSEGRSAIRSVPPERWGYTSQYYAGLIDHMTHFDPAFFLLHEEDVKVMDPQALVVLEECLKLWYHAGYTHEEIKGKSIGVYLGGRSHHKPSDTSLLHARNPIIAVGQNYLAANISHFFDVRGPSVVLDTACSSAVVGMNMAIQALHSRDIEAAVVGGVSLLETDETHRLFQQRGILCKEPSFHVFDERADGVVLGEGVGMVLLKTVKQALQDGDSIYAVIKATAINNDGRTAGPATPNLQAQKDVMQKALLKSGKQPEEISYIEANGSGSMVTDLLELKAIQSIYRFESTNPLGLGSIKPNIGHPICAEGIASFIKVVLMLQHRRFVPFLSGEEVMTHFDRKAANISFSRELAEWTARVPVAGINCFADGGTNAHVIVEAWEETGRTVKRFPLSPPELKKRSFSQNDARLLTKRSEGHELQMGKVNIWDTYDVEV</sequence>
<dbReference type="InterPro" id="IPR023213">
    <property type="entry name" value="CAT-like_dom_sf"/>
</dbReference>
<evidence type="ECO:0000256" key="11">
    <source>
        <dbReference type="ARBA" id="ARBA00023054"/>
    </source>
</evidence>